<dbReference type="InterPro" id="IPR036691">
    <property type="entry name" value="Endo/exonu/phosph_ase_sf"/>
</dbReference>
<name>A0A667ZKE2_9TELE</name>
<reference evidence="4" key="3">
    <citation type="submission" date="2025-09" db="UniProtKB">
        <authorList>
            <consortium name="Ensembl"/>
        </authorList>
    </citation>
    <scope>IDENTIFICATION</scope>
</reference>
<dbReference type="CDD" id="cd18809">
    <property type="entry name" value="SF1_C_RecD"/>
    <property type="match status" value="1"/>
</dbReference>
<keyword evidence="1" id="KW-0547">Nucleotide-binding</keyword>
<dbReference type="Pfam" id="PF21530">
    <property type="entry name" value="Pif1_2B_dom"/>
    <property type="match status" value="1"/>
</dbReference>
<keyword evidence="1" id="KW-0234">DNA repair</keyword>
<feature type="coiled-coil region" evidence="2">
    <location>
        <begin position="759"/>
        <end position="791"/>
    </location>
</feature>
<dbReference type="Gene3D" id="3.60.10.10">
    <property type="entry name" value="Endonuclease/exonuclease/phosphatase"/>
    <property type="match status" value="1"/>
</dbReference>
<keyword evidence="2" id="KW-0175">Coiled coil</keyword>
<evidence type="ECO:0000313" key="5">
    <source>
        <dbReference type="Proteomes" id="UP000472263"/>
    </source>
</evidence>
<dbReference type="SUPFAM" id="SSF52540">
    <property type="entry name" value="P-loop containing nucleoside triphosphate hydrolases"/>
    <property type="match status" value="2"/>
</dbReference>
<dbReference type="GO" id="GO:0016787">
    <property type="term" value="F:hydrolase activity"/>
    <property type="evidence" value="ECO:0007669"/>
    <property type="project" value="UniProtKB-KW"/>
</dbReference>
<dbReference type="GO" id="GO:0005524">
    <property type="term" value="F:ATP binding"/>
    <property type="evidence" value="ECO:0007669"/>
    <property type="project" value="UniProtKB-KW"/>
</dbReference>
<keyword evidence="1" id="KW-0233">DNA recombination</keyword>
<accession>A0A667ZKE2</accession>
<dbReference type="SMART" id="SM00382">
    <property type="entry name" value="AAA"/>
    <property type="match status" value="1"/>
</dbReference>
<comment type="similarity">
    <text evidence="1">Belongs to the helicase family.</text>
</comment>
<dbReference type="InterPro" id="IPR051055">
    <property type="entry name" value="PIF1_helicase"/>
</dbReference>
<dbReference type="InterPro" id="IPR027417">
    <property type="entry name" value="P-loop_NTPase"/>
</dbReference>
<dbReference type="Ensembl" id="ENSMMDT00005037091.1">
    <property type="protein sequence ID" value="ENSMMDP00005036304.1"/>
    <property type="gene ID" value="ENSMMDG00005017005.1"/>
</dbReference>
<protein>
    <recommendedName>
        <fullName evidence="1">ATP-dependent DNA helicase</fullName>
        <ecNumber evidence="1">5.6.2.3</ecNumber>
    </recommendedName>
</protein>
<evidence type="ECO:0000256" key="1">
    <source>
        <dbReference type="RuleBase" id="RU363044"/>
    </source>
</evidence>
<dbReference type="Pfam" id="PF03372">
    <property type="entry name" value="Exo_endo_phos"/>
    <property type="match status" value="1"/>
</dbReference>
<dbReference type="Pfam" id="PF05970">
    <property type="entry name" value="PIF1"/>
    <property type="match status" value="1"/>
</dbReference>
<evidence type="ECO:0000259" key="3">
    <source>
        <dbReference type="SMART" id="SM00382"/>
    </source>
</evidence>
<dbReference type="Proteomes" id="UP000472263">
    <property type="component" value="Chromosome 22"/>
</dbReference>
<dbReference type="GO" id="GO:0006281">
    <property type="term" value="P:DNA repair"/>
    <property type="evidence" value="ECO:0007669"/>
    <property type="project" value="UniProtKB-KW"/>
</dbReference>
<keyword evidence="1" id="KW-0227">DNA damage</keyword>
<organism evidence="4 5">
    <name type="scientific">Myripristis murdjan</name>
    <name type="common">pinecone soldierfish</name>
    <dbReference type="NCBI Taxonomy" id="586833"/>
    <lineage>
        <taxon>Eukaryota</taxon>
        <taxon>Metazoa</taxon>
        <taxon>Chordata</taxon>
        <taxon>Craniata</taxon>
        <taxon>Vertebrata</taxon>
        <taxon>Euteleostomi</taxon>
        <taxon>Actinopterygii</taxon>
        <taxon>Neopterygii</taxon>
        <taxon>Teleostei</taxon>
        <taxon>Neoteleostei</taxon>
        <taxon>Acanthomorphata</taxon>
        <taxon>Holocentriformes</taxon>
        <taxon>Holocentridae</taxon>
        <taxon>Myripristis</taxon>
    </lineage>
</organism>
<feature type="domain" description="AAA+ ATPase" evidence="3">
    <location>
        <begin position="849"/>
        <end position="1090"/>
    </location>
</feature>
<dbReference type="InterPro" id="IPR049163">
    <property type="entry name" value="Pif1-like_2B_dom"/>
</dbReference>
<reference evidence="4" key="2">
    <citation type="submission" date="2025-08" db="UniProtKB">
        <authorList>
            <consortium name="Ensembl"/>
        </authorList>
    </citation>
    <scope>IDENTIFICATION</scope>
</reference>
<dbReference type="Gene3D" id="3.40.50.300">
    <property type="entry name" value="P-loop containing nucleotide triphosphate hydrolases"/>
    <property type="match status" value="1"/>
</dbReference>
<keyword evidence="1" id="KW-0378">Hydrolase</keyword>
<keyword evidence="1" id="KW-0347">Helicase</keyword>
<dbReference type="InterPro" id="IPR025476">
    <property type="entry name" value="Helitron_helicase-like"/>
</dbReference>
<proteinExistence type="inferred from homology"/>
<dbReference type="GO" id="GO:0043139">
    <property type="term" value="F:5'-3' DNA helicase activity"/>
    <property type="evidence" value="ECO:0007669"/>
    <property type="project" value="UniProtKB-EC"/>
</dbReference>
<dbReference type="GO" id="GO:0000723">
    <property type="term" value="P:telomere maintenance"/>
    <property type="evidence" value="ECO:0007669"/>
    <property type="project" value="InterPro"/>
</dbReference>
<dbReference type="EC" id="5.6.2.3" evidence="1"/>
<dbReference type="InterPro" id="IPR005135">
    <property type="entry name" value="Endo/exonuclease/phosphatase"/>
</dbReference>
<keyword evidence="1" id="KW-0067">ATP-binding</keyword>
<comment type="catalytic activity">
    <reaction evidence="1">
        <text>ATP + H2O = ADP + phosphate + H(+)</text>
        <dbReference type="Rhea" id="RHEA:13065"/>
        <dbReference type="ChEBI" id="CHEBI:15377"/>
        <dbReference type="ChEBI" id="CHEBI:15378"/>
        <dbReference type="ChEBI" id="CHEBI:30616"/>
        <dbReference type="ChEBI" id="CHEBI:43474"/>
        <dbReference type="ChEBI" id="CHEBI:456216"/>
        <dbReference type="EC" id="5.6.2.3"/>
    </reaction>
</comment>
<dbReference type="Pfam" id="PF14214">
    <property type="entry name" value="Helitron_like_N"/>
    <property type="match status" value="1"/>
</dbReference>
<dbReference type="InterPro" id="IPR003593">
    <property type="entry name" value="AAA+_ATPase"/>
</dbReference>
<comment type="cofactor">
    <cofactor evidence="1">
        <name>Mg(2+)</name>
        <dbReference type="ChEBI" id="CHEBI:18420"/>
    </cofactor>
</comment>
<dbReference type="PANTHER" id="PTHR47642:SF3">
    <property type="entry name" value="ATP-DEPENDENT DNA HELICASE"/>
    <property type="match status" value="1"/>
</dbReference>
<evidence type="ECO:0000313" key="4">
    <source>
        <dbReference type="Ensembl" id="ENSMMDP00005036304.1"/>
    </source>
</evidence>
<dbReference type="GeneTree" id="ENSGT00940000164296"/>
<dbReference type="InParanoid" id="A0A667ZKE2"/>
<dbReference type="PANTHER" id="PTHR47642">
    <property type="entry name" value="ATP-DEPENDENT DNA HELICASE"/>
    <property type="match status" value="1"/>
</dbReference>
<sequence>MCELAESADIGQDELLHDRQQHCMFQDTCLMPVDIGQEALDQYFKDILNIAPAEGNSPVRMLSDHTNEAKCFPVLFPAGDKTFHDGRSHHLTLSRYLNNRIMHADGRFARNVEYIFFAQYMSELDRVVSSVSVALRKGKGGQRPQRITEDMLTDADALKQLLACDDGFRFLKPIRGTPAFWQSVQKDVMACVRQLGIPTWFCSFSSADMRWQNLLTSILKQEGRSQTVEDLEWADRCELLRRNPVTAARMFDYRWHCFLKEVLMSPCQPIGKIIDYFYRVEYQQRGSPHVHCLFWIEGAPQIDRNTDEEVVKFIDRYVTCELPSDDDTLLDTVSSVQTHSKRHSKSCRKHKTICRFNFPKPVSARTFICRMLECKCDKKKTAETEPGSENRPVCKCFEDRDKMPENVAQAILTAVKRAVESDVPPASVEDLFCALGMNQEIFELAYRRLEKRHKVVYRRGVNEVWVNQYSKQLLKCWNANMDISFVTDAYAVVIYILSYITKAEREIGLLLTNAQKEAKTQGNLSAKEALRKLGSVYLHNRDVCAQEAVYRLTNMHLRECSRKVVFVPTGSKIVRMSLPLSVLRQKAASRDLGEDEMWMTGIVDRYKNRPNSDVFANMCMATFASEYRVLSKNEKSKDRIQLNNDLGFILRRTRTQFAVVRYMRFSLDRQEEAHFQSLLQLFLPYRTDSDLKPAGFELFEQFYNDGQVTFSDGSVHSVRDVVGENRARFEVNCPHLELAQEIAAQNNGVDEDVWGELCPEQEAERLEGLEEQRQQQEAEIAEEQLVEAMENVPDLIVGGRQVAQVERNRSMLSRSDGLALVRSLNETQLAVFYKVRQWCLQKVMGKNPEPLRVFVTGGAGTGKSHLIRAIEYEAGRLLSTLCDQPDDICVLLTAPTGIAAYNLNAATIHHTLSIGKQASLPYTPLGEDKLNSLRAKLSHLQILIIDEISMVDHNVLAYVHGRLRQVKQTGDFSPFGNVSVIAVGDFYQLPPVKGKPLYSSPVGVDLWCNFSIVELKKIVRQKDSVFAELLNRLRVRSRATPMLNSDVEMLKMRETGEVSSALHIFATNRQVSEHNLNYLFDCCPDYVTVEAQDFVNNRTTGNLERMPGHHGVAADTSLPETLCLARNARVMLCKNVDVADGLVNGACGTVTQLVFGEDSTFPLTVYVRFDDVNIGSDRRKNRAHAAVECLQSTAIDPETERATKRGGVRRQFPLRLAWACTVHKVQGLTVDEAVVSLKRVFAPGQAYVALSRVRALSGLIIRDFTEKVIYCKDAIKEALDSMPPFLIEQPKPSLNAHSFSVYLMNVQNLSRHLVDLVSCTQHLQLTCIAVTETWLTAQSSLDGVQIEGYTFHSRPRGLCYSSSNPKLLELKDLEHGGVGLYSVDNLDCNILQVPDLNLECLVCLYNKFSILLTVIYRPPCYQISLFKQNLGKLLDWLHPISNTIVIMGDFNDNILKTSSISKFMGEKGFSQHVTQETTEKGTLIDHVYVKTTRYDVDCAVMPTYFSDHEGFLCSFSVKDDQGLVVDFEEVEGLFESDFVFDED</sequence>
<dbReference type="SUPFAM" id="SSF56219">
    <property type="entry name" value="DNase I-like"/>
    <property type="match status" value="1"/>
</dbReference>
<dbReference type="GO" id="GO:0006310">
    <property type="term" value="P:DNA recombination"/>
    <property type="evidence" value="ECO:0007669"/>
    <property type="project" value="UniProtKB-KW"/>
</dbReference>
<dbReference type="InterPro" id="IPR010285">
    <property type="entry name" value="DNA_helicase_pif1-like_DEAD"/>
</dbReference>
<keyword evidence="5" id="KW-1185">Reference proteome</keyword>
<evidence type="ECO:0000256" key="2">
    <source>
        <dbReference type="SAM" id="Coils"/>
    </source>
</evidence>
<reference evidence="4" key="1">
    <citation type="submission" date="2019-06" db="EMBL/GenBank/DDBJ databases">
        <authorList>
            <consortium name="Wellcome Sanger Institute Data Sharing"/>
        </authorList>
    </citation>
    <scope>NUCLEOTIDE SEQUENCE [LARGE SCALE GENOMIC DNA]</scope>
</reference>